<keyword evidence="4" id="KW-1185">Reference proteome</keyword>
<reference evidence="3" key="1">
    <citation type="submission" date="2023-06" db="EMBL/GenBank/DDBJ databases">
        <authorList>
            <consortium name="Lawrence Berkeley National Laboratory"/>
            <person name="Ahrendt S."/>
            <person name="Sahu N."/>
            <person name="Indic B."/>
            <person name="Wong-Bajracharya J."/>
            <person name="Merenyi Z."/>
            <person name="Ke H.-M."/>
            <person name="Monk M."/>
            <person name="Kocsube S."/>
            <person name="Drula E."/>
            <person name="Lipzen A."/>
            <person name="Balint B."/>
            <person name="Henrissat B."/>
            <person name="Andreopoulos B."/>
            <person name="Martin F.M."/>
            <person name="Harder C.B."/>
            <person name="Rigling D."/>
            <person name="Ford K.L."/>
            <person name="Foster G.D."/>
            <person name="Pangilinan J."/>
            <person name="Papanicolaou A."/>
            <person name="Barry K."/>
            <person name="LaButti K."/>
            <person name="Viragh M."/>
            <person name="Koriabine M."/>
            <person name="Yan M."/>
            <person name="Riley R."/>
            <person name="Champramary S."/>
            <person name="Plett K.L."/>
            <person name="Tsai I.J."/>
            <person name="Slot J."/>
            <person name="Sipos G."/>
            <person name="Plett J."/>
            <person name="Nagy L.G."/>
            <person name="Grigoriev I.V."/>
        </authorList>
    </citation>
    <scope>NUCLEOTIDE SEQUENCE</scope>
    <source>
        <strain evidence="3">FPL87.14</strain>
    </source>
</reference>
<dbReference type="AlphaFoldDB" id="A0AA39MJW7"/>
<sequence>FLPTFTTCADTSFSGTSTSPSGEILAGYLLIHICIGYRVVFKMSSHRTQTRRNTSKSLPSTCIHPPWQNHSLKTGEQTTLSSLADFNNYLDEYALQTPSTASGIMTSTNYVRLRLHLQRVPSSGIDFFVDPGLQDRHFTYSLDVDTLLYKGTRVASQDEIPYILSRFIAKKRESPRALHTRIQREYSFIPYEVVTEYFRRLPRPAGGDVRIAKKKKRNSFKDSEKENCPLSRNGVAKPTSSTTLSLSSLPFPFTYSFINAEPTLSSKNTHHRSAGVIGHLGHSLPLRPISKPSVNDLEITSEAEVEEILLLLED</sequence>
<evidence type="ECO:0000256" key="2">
    <source>
        <dbReference type="SAM" id="Phobius"/>
    </source>
</evidence>
<evidence type="ECO:0000313" key="3">
    <source>
        <dbReference type="EMBL" id="KAK0436578.1"/>
    </source>
</evidence>
<comment type="caution">
    <text evidence="3">The sequence shown here is derived from an EMBL/GenBank/DDBJ whole genome shotgun (WGS) entry which is preliminary data.</text>
</comment>
<feature type="transmembrane region" description="Helical" evidence="2">
    <location>
        <begin position="24"/>
        <end position="41"/>
    </location>
</feature>
<name>A0AA39MJW7_9AGAR</name>
<gene>
    <name evidence="3" type="ORF">EV421DRAFT_1980113</name>
</gene>
<evidence type="ECO:0000256" key="1">
    <source>
        <dbReference type="SAM" id="MobiDB-lite"/>
    </source>
</evidence>
<accession>A0AA39MJW7</accession>
<protein>
    <submittedName>
        <fullName evidence="3">Uncharacterized protein</fullName>
    </submittedName>
</protein>
<dbReference type="EMBL" id="JAUEPT010000054">
    <property type="protein sequence ID" value="KAK0436578.1"/>
    <property type="molecule type" value="Genomic_DNA"/>
</dbReference>
<feature type="non-terminal residue" evidence="3">
    <location>
        <position position="1"/>
    </location>
</feature>
<keyword evidence="2" id="KW-0472">Membrane</keyword>
<keyword evidence="2" id="KW-0812">Transmembrane</keyword>
<keyword evidence="2" id="KW-1133">Transmembrane helix</keyword>
<proteinExistence type="predicted"/>
<feature type="region of interest" description="Disordered" evidence="1">
    <location>
        <begin position="215"/>
        <end position="243"/>
    </location>
</feature>
<evidence type="ECO:0000313" key="4">
    <source>
        <dbReference type="Proteomes" id="UP001175226"/>
    </source>
</evidence>
<organism evidence="3 4">
    <name type="scientific">Armillaria borealis</name>
    <dbReference type="NCBI Taxonomy" id="47425"/>
    <lineage>
        <taxon>Eukaryota</taxon>
        <taxon>Fungi</taxon>
        <taxon>Dikarya</taxon>
        <taxon>Basidiomycota</taxon>
        <taxon>Agaricomycotina</taxon>
        <taxon>Agaricomycetes</taxon>
        <taxon>Agaricomycetidae</taxon>
        <taxon>Agaricales</taxon>
        <taxon>Marasmiineae</taxon>
        <taxon>Physalacriaceae</taxon>
        <taxon>Armillaria</taxon>
    </lineage>
</organism>
<dbReference type="Proteomes" id="UP001175226">
    <property type="component" value="Unassembled WGS sequence"/>
</dbReference>